<keyword evidence="2" id="KW-1185">Reference proteome</keyword>
<evidence type="ECO:0000313" key="2">
    <source>
        <dbReference type="Proteomes" id="UP000828941"/>
    </source>
</evidence>
<gene>
    <name evidence="1" type="ORF">L6164_006764</name>
</gene>
<accession>A0ACB9PVE8</accession>
<organism evidence="1 2">
    <name type="scientific">Bauhinia variegata</name>
    <name type="common">Purple orchid tree</name>
    <name type="synonym">Phanera variegata</name>
    <dbReference type="NCBI Taxonomy" id="167791"/>
    <lineage>
        <taxon>Eukaryota</taxon>
        <taxon>Viridiplantae</taxon>
        <taxon>Streptophyta</taxon>
        <taxon>Embryophyta</taxon>
        <taxon>Tracheophyta</taxon>
        <taxon>Spermatophyta</taxon>
        <taxon>Magnoliopsida</taxon>
        <taxon>eudicotyledons</taxon>
        <taxon>Gunneridae</taxon>
        <taxon>Pentapetalae</taxon>
        <taxon>rosids</taxon>
        <taxon>fabids</taxon>
        <taxon>Fabales</taxon>
        <taxon>Fabaceae</taxon>
        <taxon>Cercidoideae</taxon>
        <taxon>Cercideae</taxon>
        <taxon>Bauhiniinae</taxon>
        <taxon>Bauhinia</taxon>
    </lineage>
</organism>
<name>A0ACB9PVE8_BAUVA</name>
<reference evidence="1 2" key="1">
    <citation type="journal article" date="2022" name="DNA Res.">
        <title>Chromosomal-level genome assembly of the orchid tree Bauhinia variegata (Leguminosae; Cercidoideae) supports the allotetraploid origin hypothesis of Bauhinia.</title>
        <authorList>
            <person name="Zhong Y."/>
            <person name="Chen Y."/>
            <person name="Zheng D."/>
            <person name="Pang J."/>
            <person name="Liu Y."/>
            <person name="Luo S."/>
            <person name="Meng S."/>
            <person name="Qian L."/>
            <person name="Wei D."/>
            <person name="Dai S."/>
            <person name="Zhou R."/>
        </authorList>
    </citation>
    <scope>NUCLEOTIDE SEQUENCE [LARGE SCALE GENOMIC DNA]</scope>
    <source>
        <strain evidence="1">BV-YZ2020</strain>
    </source>
</reference>
<proteinExistence type="predicted"/>
<dbReference type="EMBL" id="CM039428">
    <property type="protein sequence ID" value="KAI4352523.1"/>
    <property type="molecule type" value="Genomic_DNA"/>
</dbReference>
<comment type="caution">
    <text evidence="1">The sequence shown here is derived from an EMBL/GenBank/DDBJ whole genome shotgun (WGS) entry which is preliminary data.</text>
</comment>
<evidence type="ECO:0000313" key="1">
    <source>
        <dbReference type="EMBL" id="KAI4352523.1"/>
    </source>
</evidence>
<protein>
    <submittedName>
        <fullName evidence="1">Uncharacterized protein</fullName>
    </submittedName>
</protein>
<sequence length="605" mass="67747">MLVSMMQISAPVRTPTWFSRRRLLEEKLHDLHKCANLDQIKQIHAQVLKADLHQDLYVAPKLIAAFSLCRQIVLAVNVFNQIPDANVHVYNALIRAHAQNSQPSQAFETFFQMQSSGVYPDNFTYSNLLKGCIGHSWFPVIQMIHSHIEKAGFYADIFVPNSLIDAYSKCGPFGLKMARSLFMAMNQRDTVTWNSMIGGLMKASELDEACQLFDEMPERDIVSWNTMLDGYAKVGEMNKAFQLFEKMPVRNTISWSTMVCGYSKAGDMVMARMLFDKCPLKNVVLWTTIVSGYAEKGLVKEATALYDQMEEARLKHDDGARISILAACAESGMLGLGKKIHTSIKRSKFRCSTKVCNALIDMYAKCGCLGPAFSIFNEMANKDVVSWNAMLQGFAMHGHGERALQLFSRMVDEGFKPDKYTFIGLLCACTHSGLVDEGRKYFYSMEKVYGIVPQVEHLGCMVDLLGRRGHLVEAFELLRSMPMKPNAIILGSLLGACQKHNAVEVARAVSDYLFRSETSDPGNLSLLSNIYAQAGHWGGVADVRLQMKSTRGQKPPGASSIELDQEMHHFTVFDTSHPKSDDIYGMIDRVVQDLRQAGYVPKANE</sequence>
<dbReference type="Proteomes" id="UP000828941">
    <property type="component" value="Chromosome 3"/>
</dbReference>